<dbReference type="Proteomes" id="UP001498398">
    <property type="component" value="Unassembled WGS sequence"/>
</dbReference>
<reference evidence="2 3" key="1">
    <citation type="submission" date="2024-01" db="EMBL/GenBank/DDBJ databases">
        <title>A draft genome for the cacao thread blight pathogen Marasmiellus scandens.</title>
        <authorList>
            <person name="Baruah I.K."/>
            <person name="Leung J."/>
            <person name="Bukari Y."/>
            <person name="Amoako-Attah I."/>
            <person name="Meinhardt L.W."/>
            <person name="Bailey B.A."/>
            <person name="Cohen S.P."/>
        </authorList>
    </citation>
    <scope>NUCLEOTIDE SEQUENCE [LARGE SCALE GENOMIC DNA]</scope>
    <source>
        <strain evidence="2 3">GH-19</strain>
    </source>
</reference>
<keyword evidence="3" id="KW-1185">Reference proteome</keyword>
<organism evidence="2 3">
    <name type="scientific">Marasmiellus scandens</name>
    <dbReference type="NCBI Taxonomy" id="2682957"/>
    <lineage>
        <taxon>Eukaryota</taxon>
        <taxon>Fungi</taxon>
        <taxon>Dikarya</taxon>
        <taxon>Basidiomycota</taxon>
        <taxon>Agaricomycotina</taxon>
        <taxon>Agaricomycetes</taxon>
        <taxon>Agaricomycetidae</taxon>
        <taxon>Agaricales</taxon>
        <taxon>Marasmiineae</taxon>
        <taxon>Omphalotaceae</taxon>
        <taxon>Marasmiellus</taxon>
    </lineage>
</organism>
<evidence type="ECO:0000256" key="1">
    <source>
        <dbReference type="SAM" id="MobiDB-lite"/>
    </source>
</evidence>
<sequence>MPGTPHLTDKAWALAHHPGTFTPWHHGGDGKVTCIIPKLGVKMWSAYIPAQSLSPVEVDDVVIELCQEKIIIPKSEDGTVLTVMLKYSNHLALFIKSTHPQSVKRHSGNNLMGKLQDNVIEISDDEEVSRPLKQIKAHNPTKSINDPSIPLKRTPTKKK</sequence>
<comment type="caution">
    <text evidence="2">The sequence shown here is derived from an EMBL/GenBank/DDBJ whole genome shotgun (WGS) entry which is preliminary data.</text>
</comment>
<accession>A0ABR1IUU9</accession>
<protein>
    <submittedName>
        <fullName evidence="2">Uncharacterized protein</fullName>
    </submittedName>
</protein>
<dbReference type="EMBL" id="JBANRG010000069">
    <property type="protein sequence ID" value="KAK7440175.1"/>
    <property type="molecule type" value="Genomic_DNA"/>
</dbReference>
<gene>
    <name evidence="2" type="ORF">VKT23_017118</name>
</gene>
<name>A0ABR1IUU9_9AGAR</name>
<feature type="region of interest" description="Disordered" evidence="1">
    <location>
        <begin position="130"/>
        <end position="159"/>
    </location>
</feature>
<proteinExistence type="predicted"/>
<evidence type="ECO:0000313" key="3">
    <source>
        <dbReference type="Proteomes" id="UP001498398"/>
    </source>
</evidence>
<evidence type="ECO:0000313" key="2">
    <source>
        <dbReference type="EMBL" id="KAK7440175.1"/>
    </source>
</evidence>